<name>A0A151JCZ5_9VIBR</name>
<dbReference type="Gene3D" id="1.10.10.60">
    <property type="entry name" value="Homeodomain-like"/>
    <property type="match status" value="1"/>
</dbReference>
<proteinExistence type="predicted"/>
<organism evidence="1 2">
    <name type="scientific">Vibrio cidicii</name>
    <dbReference type="NCBI Taxonomy" id="1763883"/>
    <lineage>
        <taxon>Bacteria</taxon>
        <taxon>Pseudomonadati</taxon>
        <taxon>Pseudomonadota</taxon>
        <taxon>Gammaproteobacteria</taxon>
        <taxon>Vibrionales</taxon>
        <taxon>Vibrionaceae</taxon>
        <taxon>Vibrio</taxon>
    </lineage>
</organism>
<accession>A0A151JCZ5</accession>
<dbReference type="EMBL" id="LOMK01000002">
    <property type="protein sequence ID" value="KYN23598.1"/>
    <property type="molecule type" value="Genomic_DNA"/>
</dbReference>
<dbReference type="Proteomes" id="UP000075349">
    <property type="component" value="Unassembled WGS sequence"/>
</dbReference>
<reference evidence="2" key="1">
    <citation type="submission" date="2015-12" db="EMBL/GenBank/DDBJ databases">
        <authorList>
            <person name="Tarr C.L."/>
            <person name="Gladney L.M."/>
        </authorList>
    </citation>
    <scope>NUCLEOTIDE SEQUENCE [LARGE SCALE GENOMIC DNA]</scope>
    <source>
        <strain evidence="2">2756-81</strain>
    </source>
</reference>
<protein>
    <submittedName>
        <fullName evidence="1">Uncharacterized protein</fullName>
    </submittedName>
</protein>
<comment type="caution">
    <text evidence="1">The sequence shown here is derived from an EMBL/GenBank/DDBJ whole genome shotgun (WGS) entry which is preliminary data.</text>
</comment>
<sequence>MRVYTYNGIKGLPNIAKHYGIPLGTLKGRLRNGKTLHEAIYMEDSRKLNTGVAIYEWNGIKGMRNIAESAGVAEVSIYRHLRNGKTLDEAMATILKNKRTKAAAAAPKQTVGIKYPSLLSPQWRLALGMGTE</sequence>
<evidence type="ECO:0000313" key="1">
    <source>
        <dbReference type="EMBL" id="KYN23598.1"/>
    </source>
</evidence>
<dbReference type="AlphaFoldDB" id="A0A151JCZ5"/>
<gene>
    <name evidence="1" type="ORF">AUQ44_16605</name>
</gene>
<evidence type="ECO:0000313" key="2">
    <source>
        <dbReference type="Proteomes" id="UP000075349"/>
    </source>
</evidence>